<dbReference type="AlphaFoldDB" id="A0A0Q3URS2"/>
<accession>A0A0Q3URS2</accession>
<feature type="compositionally biased region" description="Basic residues" evidence="1">
    <location>
        <begin position="34"/>
        <end position="48"/>
    </location>
</feature>
<proteinExistence type="predicted"/>
<dbReference type="EMBL" id="LMAW01002613">
    <property type="protein sequence ID" value="KQK79098.1"/>
    <property type="molecule type" value="Genomic_DNA"/>
</dbReference>
<sequence length="115" mass="13794">MRTIPDRTSQEYQDLSASSKNRGSIPKNRNAKMEKKKKKKNKRKTKKEKKGEEKEKKQKKKDKKRRKKKGKKRKKKRCCKLNSTKKTWKRLTLNHPAEGRDQKLLKEKRLTALGY</sequence>
<evidence type="ECO:0000256" key="1">
    <source>
        <dbReference type="SAM" id="MobiDB-lite"/>
    </source>
</evidence>
<protein>
    <submittedName>
        <fullName evidence="2">Uncharacterized protein</fullName>
    </submittedName>
</protein>
<name>A0A0Q3URS2_AMAAE</name>
<reference evidence="2 3" key="1">
    <citation type="submission" date="2015-10" db="EMBL/GenBank/DDBJ databases">
        <authorList>
            <person name="Gilbert D.G."/>
        </authorList>
    </citation>
    <scope>NUCLEOTIDE SEQUENCE [LARGE SCALE GENOMIC DNA]</scope>
    <source>
        <strain evidence="2">FVVF132</strain>
    </source>
</reference>
<feature type="region of interest" description="Disordered" evidence="1">
    <location>
        <begin position="1"/>
        <end position="102"/>
    </location>
</feature>
<comment type="caution">
    <text evidence="2">The sequence shown here is derived from an EMBL/GenBank/DDBJ whole genome shotgun (WGS) entry which is preliminary data.</text>
</comment>
<dbReference type="Proteomes" id="UP000051836">
    <property type="component" value="Unassembled WGS sequence"/>
</dbReference>
<keyword evidence="3" id="KW-1185">Reference proteome</keyword>
<gene>
    <name evidence="2" type="ORF">AAES_107142</name>
</gene>
<feature type="compositionally biased region" description="Basic residues" evidence="1">
    <location>
        <begin position="57"/>
        <end position="79"/>
    </location>
</feature>
<evidence type="ECO:0000313" key="3">
    <source>
        <dbReference type="Proteomes" id="UP000051836"/>
    </source>
</evidence>
<feature type="compositionally biased region" description="Polar residues" evidence="1">
    <location>
        <begin position="10"/>
        <end position="22"/>
    </location>
</feature>
<evidence type="ECO:0000313" key="2">
    <source>
        <dbReference type="EMBL" id="KQK79098.1"/>
    </source>
</evidence>
<organism evidence="2 3">
    <name type="scientific">Amazona aestiva</name>
    <name type="common">Blue-fronted Amazon parrot</name>
    <dbReference type="NCBI Taxonomy" id="12930"/>
    <lineage>
        <taxon>Eukaryota</taxon>
        <taxon>Metazoa</taxon>
        <taxon>Chordata</taxon>
        <taxon>Craniata</taxon>
        <taxon>Vertebrata</taxon>
        <taxon>Euteleostomi</taxon>
        <taxon>Archelosauria</taxon>
        <taxon>Archosauria</taxon>
        <taxon>Dinosauria</taxon>
        <taxon>Saurischia</taxon>
        <taxon>Theropoda</taxon>
        <taxon>Coelurosauria</taxon>
        <taxon>Aves</taxon>
        <taxon>Neognathae</taxon>
        <taxon>Neoaves</taxon>
        <taxon>Telluraves</taxon>
        <taxon>Australaves</taxon>
        <taxon>Psittaciformes</taxon>
        <taxon>Psittacidae</taxon>
        <taxon>Amazona</taxon>
    </lineage>
</organism>